<reference evidence="2 3" key="1">
    <citation type="submission" date="2023-11" db="EMBL/GenBank/DDBJ databases">
        <title>Halocaridina rubra genome assembly.</title>
        <authorList>
            <person name="Smith C."/>
        </authorList>
    </citation>
    <scope>NUCLEOTIDE SEQUENCE [LARGE SCALE GENOMIC DNA]</scope>
    <source>
        <strain evidence="2">EP-1</strain>
        <tissue evidence="2">Whole</tissue>
    </source>
</reference>
<organism evidence="2 3">
    <name type="scientific">Halocaridina rubra</name>
    <name type="common">Hawaiian red shrimp</name>
    <dbReference type="NCBI Taxonomy" id="373956"/>
    <lineage>
        <taxon>Eukaryota</taxon>
        <taxon>Metazoa</taxon>
        <taxon>Ecdysozoa</taxon>
        <taxon>Arthropoda</taxon>
        <taxon>Crustacea</taxon>
        <taxon>Multicrustacea</taxon>
        <taxon>Malacostraca</taxon>
        <taxon>Eumalacostraca</taxon>
        <taxon>Eucarida</taxon>
        <taxon>Decapoda</taxon>
        <taxon>Pleocyemata</taxon>
        <taxon>Caridea</taxon>
        <taxon>Atyoidea</taxon>
        <taxon>Atyidae</taxon>
        <taxon>Halocaridina</taxon>
    </lineage>
</organism>
<protein>
    <submittedName>
        <fullName evidence="2">Uncharacterized protein</fullName>
    </submittedName>
</protein>
<comment type="caution">
    <text evidence="2">The sequence shown here is derived from an EMBL/GenBank/DDBJ whole genome shotgun (WGS) entry which is preliminary data.</text>
</comment>
<evidence type="ECO:0000313" key="3">
    <source>
        <dbReference type="Proteomes" id="UP001381693"/>
    </source>
</evidence>
<feature type="non-terminal residue" evidence="2">
    <location>
        <position position="1"/>
    </location>
</feature>
<feature type="region of interest" description="Disordered" evidence="1">
    <location>
        <begin position="1"/>
        <end position="36"/>
    </location>
</feature>
<dbReference type="Proteomes" id="UP001381693">
    <property type="component" value="Unassembled WGS sequence"/>
</dbReference>
<dbReference type="AlphaFoldDB" id="A0AAN8ZUA6"/>
<gene>
    <name evidence="2" type="ORF">SK128_028140</name>
</gene>
<dbReference type="EMBL" id="JAXCGZ010021661">
    <property type="protein sequence ID" value="KAK7045926.1"/>
    <property type="molecule type" value="Genomic_DNA"/>
</dbReference>
<keyword evidence="3" id="KW-1185">Reference proteome</keyword>
<evidence type="ECO:0000313" key="2">
    <source>
        <dbReference type="EMBL" id="KAK7045926.1"/>
    </source>
</evidence>
<accession>A0AAN8ZUA6</accession>
<proteinExistence type="predicted"/>
<name>A0AAN8ZUA6_HALRR</name>
<feature type="compositionally biased region" description="Polar residues" evidence="1">
    <location>
        <begin position="1"/>
        <end position="13"/>
    </location>
</feature>
<sequence>RGQVPSETYQRQSIAVGLRTPTNTGEGNQEPAASSAFLRTEADVSVNDYKNARHVALLDVHSTPPC</sequence>
<evidence type="ECO:0000256" key="1">
    <source>
        <dbReference type="SAM" id="MobiDB-lite"/>
    </source>
</evidence>